<evidence type="ECO:0000313" key="9">
    <source>
        <dbReference type="EMBL" id="GKV31864.1"/>
    </source>
</evidence>
<proteinExistence type="inferred from homology"/>
<dbReference type="GO" id="GO:0016020">
    <property type="term" value="C:membrane"/>
    <property type="evidence" value="ECO:0007669"/>
    <property type="project" value="UniProtKB-SubCell"/>
</dbReference>
<feature type="domain" description="Trichome birefringence-like N-terminal" evidence="8">
    <location>
        <begin position="53"/>
        <end position="106"/>
    </location>
</feature>
<dbReference type="InterPro" id="IPR026057">
    <property type="entry name" value="TBL_C"/>
</dbReference>
<evidence type="ECO:0000256" key="1">
    <source>
        <dbReference type="ARBA" id="ARBA00004167"/>
    </source>
</evidence>
<dbReference type="EMBL" id="BPVZ01000093">
    <property type="protein sequence ID" value="GKV31864.1"/>
    <property type="molecule type" value="Genomic_DNA"/>
</dbReference>
<keyword evidence="4" id="KW-0735">Signal-anchor</keyword>
<dbReference type="Proteomes" id="UP001054252">
    <property type="component" value="Unassembled WGS sequence"/>
</dbReference>
<dbReference type="InterPro" id="IPR025846">
    <property type="entry name" value="TBL_N"/>
</dbReference>
<dbReference type="PANTHER" id="PTHR32285">
    <property type="entry name" value="PROTEIN TRICHOME BIREFRINGENCE-LIKE 9-RELATED"/>
    <property type="match status" value="1"/>
</dbReference>
<feature type="domain" description="Trichome birefringence-like C-terminal" evidence="7">
    <location>
        <begin position="107"/>
        <end position="237"/>
    </location>
</feature>
<name>A0AAV5L3T4_9ROSI</name>
<comment type="caution">
    <text evidence="9">The sequence shown here is derived from an EMBL/GenBank/DDBJ whole genome shotgun (WGS) entry which is preliminary data.</text>
</comment>
<evidence type="ECO:0000256" key="2">
    <source>
        <dbReference type="ARBA" id="ARBA00007727"/>
    </source>
</evidence>
<evidence type="ECO:0000256" key="3">
    <source>
        <dbReference type="ARBA" id="ARBA00022692"/>
    </source>
</evidence>
<dbReference type="GO" id="GO:0005794">
    <property type="term" value="C:Golgi apparatus"/>
    <property type="evidence" value="ECO:0007669"/>
    <property type="project" value="TreeGrafter"/>
</dbReference>
<accession>A0AAV5L3T4</accession>
<dbReference type="Pfam" id="PF13839">
    <property type="entry name" value="PC-Esterase"/>
    <property type="match status" value="1"/>
</dbReference>
<evidence type="ECO:0000259" key="8">
    <source>
        <dbReference type="Pfam" id="PF14416"/>
    </source>
</evidence>
<keyword evidence="10" id="KW-1185">Reference proteome</keyword>
<gene>
    <name evidence="9" type="ORF">SLEP1_g40523</name>
</gene>
<evidence type="ECO:0000313" key="10">
    <source>
        <dbReference type="Proteomes" id="UP001054252"/>
    </source>
</evidence>
<reference evidence="9 10" key="1">
    <citation type="journal article" date="2021" name="Commun. Biol.">
        <title>The genome of Shorea leprosula (Dipterocarpaceae) highlights the ecological relevance of drought in aseasonal tropical rainforests.</title>
        <authorList>
            <person name="Ng K.K.S."/>
            <person name="Kobayashi M.J."/>
            <person name="Fawcett J.A."/>
            <person name="Hatakeyama M."/>
            <person name="Paape T."/>
            <person name="Ng C.H."/>
            <person name="Ang C.C."/>
            <person name="Tnah L.H."/>
            <person name="Lee C.T."/>
            <person name="Nishiyama T."/>
            <person name="Sese J."/>
            <person name="O'Brien M.J."/>
            <person name="Copetti D."/>
            <person name="Mohd Noor M.I."/>
            <person name="Ong R.C."/>
            <person name="Putra M."/>
            <person name="Sireger I.Z."/>
            <person name="Indrioko S."/>
            <person name="Kosugi Y."/>
            <person name="Izuno A."/>
            <person name="Isagi Y."/>
            <person name="Lee S.L."/>
            <person name="Shimizu K.K."/>
        </authorList>
    </citation>
    <scope>NUCLEOTIDE SEQUENCE [LARGE SCALE GENOMIC DNA]</scope>
    <source>
        <strain evidence="9">214</strain>
    </source>
</reference>
<evidence type="ECO:0000256" key="5">
    <source>
        <dbReference type="ARBA" id="ARBA00022989"/>
    </source>
</evidence>
<protein>
    <recommendedName>
        <fullName evidence="11">Trichome birefringence-like N-terminal domain-containing protein</fullName>
    </recommendedName>
</protein>
<dbReference type="PANTHER" id="PTHR32285:SF53">
    <property type="entry name" value="PROTEIN TRICHOME BIREFRINGENCE-LIKE 9"/>
    <property type="match status" value="1"/>
</dbReference>
<evidence type="ECO:0008006" key="11">
    <source>
        <dbReference type="Google" id="ProtNLM"/>
    </source>
</evidence>
<evidence type="ECO:0000256" key="6">
    <source>
        <dbReference type="ARBA" id="ARBA00023136"/>
    </source>
</evidence>
<keyword evidence="5" id="KW-1133">Transmembrane helix</keyword>
<organism evidence="9 10">
    <name type="scientific">Rubroshorea leprosula</name>
    <dbReference type="NCBI Taxonomy" id="152421"/>
    <lineage>
        <taxon>Eukaryota</taxon>
        <taxon>Viridiplantae</taxon>
        <taxon>Streptophyta</taxon>
        <taxon>Embryophyta</taxon>
        <taxon>Tracheophyta</taxon>
        <taxon>Spermatophyta</taxon>
        <taxon>Magnoliopsida</taxon>
        <taxon>eudicotyledons</taxon>
        <taxon>Gunneridae</taxon>
        <taxon>Pentapetalae</taxon>
        <taxon>rosids</taxon>
        <taxon>malvids</taxon>
        <taxon>Malvales</taxon>
        <taxon>Dipterocarpaceae</taxon>
        <taxon>Rubroshorea</taxon>
    </lineage>
</organism>
<comment type="subcellular location">
    <subcellularLocation>
        <location evidence="1">Membrane</location>
        <topology evidence="1">Single-pass membrane protein</topology>
    </subcellularLocation>
</comment>
<dbReference type="Pfam" id="PF14416">
    <property type="entry name" value="PMR5N"/>
    <property type="match status" value="1"/>
</dbReference>
<sequence length="265" mass="30558">MDHLISSPVIIKRQLCYAITVLTISTSALLLNLRGSFAPLSVLRFGFLSWGKTCDYSYGRWVPDQRSSLQLYAESCPFLDPGFRCRKNGRKDVEYLKWKWQPHGCDIPRFNASDLLERSQNGRIVFAGDSLGRNQWESLICMLAEAVPNKSTIFEENGSPITKHKGFLSMRFLHYNLTVEYYRAPFLVVVGHPPQDSPSQVRMTVRVDEISWYSRRWTAADVIIFNAGHWWNEDKTVKMYISLLLSLFQNNCCPSLVKEDIILCF</sequence>
<evidence type="ECO:0000256" key="4">
    <source>
        <dbReference type="ARBA" id="ARBA00022968"/>
    </source>
</evidence>
<evidence type="ECO:0000259" key="7">
    <source>
        <dbReference type="Pfam" id="PF13839"/>
    </source>
</evidence>
<keyword evidence="3" id="KW-0812">Transmembrane</keyword>
<keyword evidence="6" id="KW-0472">Membrane</keyword>
<dbReference type="GO" id="GO:0016413">
    <property type="term" value="F:O-acetyltransferase activity"/>
    <property type="evidence" value="ECO:0007669"/>
    <property type="project" value="InterPro"/>
</dbReference>
<dbReference type="AlphaFoldDB" id="A0AAV5L3T4"/>
<dbReference type="InterPro" id="IPR029962">
    <property type="entry name" value="TBL"/>
</dbReference>
<comment type="similarity">
    <text evidence="2">Belongs to the PC-esterase family. TBL subfamily.</text>
</comment>